<dbReference type="PROSITE" id="PS00409">
    <property type="entry name" value="PROKAR_NTER_METHYL"/>
    <property type="match status" value="1"/>
</dbReference>
<organism evidence="4 5">
    <name type="scientific">Zooshikella ganghwensis</name>
    <dbReference type="NCBI Taxonomy" id="202772"/>
    <lineage>
        <taxon>Bacteria</taxon>
        <taxon>Pseudomonadati</taxon>
        <taxon>Pseudomonadota</taxon>
        <taxon>Gammaproteobacteria</taxon>
        <taxon>Oceanospirillales</taxon>
        <taxon>Zooshikellaceae</taxon>
        <taxon>Zooshikella</taxon>
    </lineage>
</organism>
<dbReference type="PANTHER" id="PTHR30093">
    <property type="entry name" value="GENERAL SECRETION PATHWAY PROTEIN G"/>
    <property type="match status" value="1"/>
</dbReference>
<keyword evidence="3" id="KW-1133">Transmembrane helix</keyword>
<dbReference type="GO" id="GO:0015628">
    <property type="term" value="P:protein secretion by the type II secretion system"/>
    <property type="evidence" value="ECO:0007669"/>
    <property type="project" value="InterPro"/>
</dbReference>
<dbReference type="SUPFAM" id="SSF54523">
    <property type="entry name" value="Pili subunits"/>
    <property type="match status" value="1"/>
</dbReference>
<feature type="compositionally biased region" description="Low complexity" evidence="2">
    <location>
        <begin position="145"/>
        <end position="155"/>
    </location>
</feature>
<dbReference type="InterPro" id="IPR031982">
    <property type="entry name" value="PilE-like"/>
</dbReference>
<dbReference type="InterPro" id="IPR012902">
    <property type="entry name" value="N_methyl_site"/>
</dbReference>
<protein>
    <submittedName>
        <fullName evidence="4">Prepilin-type N-terminal cleavage/methylation domain-containing protein</fullName>
    </submittedName>
</protein>
<dbReference type="Gene3D" id="3.30.700.10">
    <property type="entry name" value="Glycoprotein, Type 4 Pilin"/>
    <property type="match status" value="1"/>
</dbReference>
<dbReference type="PANTHER" id="PTHR30093:SF47">
    <property type="entry name" value="TYPE IV PILUS NON-CORE MINOR PILIN PILE"/>
    <property type="match status" value="1"/>
</dbReference>
<feature type="compositionally biased region" description="Basic and acidic residues" evidence="2">
    <location>
        <begin position="135"/>
        <end position="144"/>
    </location>
</feature>
<dbReference type="EMBL" id="NDXW01000001">
    <property type="protein sequence ID" value="RDH45507.1"/>
    <property type="molecule type" value="Genomic_DNA"/>
</dbReference>
<keyword evidence="3" id="KW-0472">Membrane</keyword>
<keyword evidence="3" id="KW-0812">Transmembrane</keyword>
<feature type="transmembrane region" description="Helical" evidence="3">
    <location>
        <begin position="20"/>
        <end position="40"/>
    </location>
</feature>
<dbReference type="InterPro" id="IPR000983">
    <property type="entry name" value="Bac_GSPG_pilin"/>
</dbReference>
<feature type="region of interest" description="Disordered" evidence="2">
    <location>
        <begin position="135"/>
        <end position="165"/>
    </location>
</feature>
<evidence type="ECO:0000313" key="5">
    <source>
        <dbReference type="Proteomes" id="UP000257039"/>
    </source>
</evidence>
<evidence type="ECO:0000256" key="2">
    <source>
        <dbReference type="SAM" id="MobiDB-lite"/>
    </source>
</evidence>
<accession>A0A4P9VS77</accession>
<dbReference type="Pfam" id="PF16732">
    <property type="entry name" value="ComP_DUS"/>
    <property type="match status" value="1"/>
</dbReference>
<dbReference type="RefSeq" id="WP_094788454.1">
    <property type="nucleotide sequence ID" value="NZ_NDXW01000001.1"/>
</dbReference>
<reference evidence="4 5" key="1">
    <citation type="submission" date="2017-04" db="EMBL/GenBank/DDBJ databases">
        <title>Draft genome sequence of Zooshikella ganghwensis VG4 isolated from Red Sea sediments.</title>
        <authorList>
            <person name="Rehman Z."/>
            <person name="Alam I."/>
            <person name="Kamau A."/>
            <person name="Bajic V."/>
            <person name="Leiknes T."/>
        </authorList>
    </citation>
    <scope>NUCLEOTIDE SEQUENCE [LARGE SCALE GENOMIC DNA]</scope>
    <source>
        <strain evidence="4 5">VG4</strain>
    </source>
</reference>
<evidence type="ECO:0000256" key="1">
    <source>
        <dbReference type="ARBA" id="ARBA00022481"/>
    </source>
</evidence>
<dbReference type="PRINTS" id="PR00813">
    <property type="entry name" value="BCTERIALGSPG"/>
</dbReference>
<comment type="caution">
    <text evidence="4">The sequence shown here is derived from an EMBL/GenBank/DDBJ whole genome shotgun (WGS) entry which is preliminary data.</text>
</comment>
<evidence type="ECO:0000313" key="4">
    <source>
        <dbReference type="EMBL" id="RDH45507.1"/>
    </source>
</evidence>
<proteinExistence type="predicted"/>
<name>A0A4P9VS77_9GAMM</name>
<keyword evidence="5" id="KW-1185">Reference proteome</keyword>
<dbReference type="NCBIfam" id="TIGR02532">
    <property type="entry name" value="IV_pilin_GFxxxE"/>
    <property type="match status" value="1"/>
</dbReference>
<keyword evidence="1" id="KW-0488">Methylation</keyword>
<gene>
    <name evidence="4" type="ORF">B9G39_19785</name>
</gene>
<dbReference type="InterPro" id="IPR045584">
    <property type="entry name" value="Pilin-like"/>
</dbReference>
<dbReference type="AlphaFoldDB" id="A0A4P9VS77"/>
<dbReference type="GO" id="GO:0043683">
    <property type="term" value="P:type IV pilus assembly"/>
    <property type="evidence" value="ECO:0007669"/>
    <property type="project" value="InterPro"/>
</dbReference>
<evidence type="ECO:0000256" key="3">
    <source>
        <dbReference type="SAM" id="Phobius"/>
    </source>
</evidence>
<dbReference type="GO" id="GO:0015627">
    <property type="term" value="C:type II protein secretion system complex"/>
    <property type="evidence" value="ECO:0007669"/>
    <property type="project" value="InterPro"/>
</dbReference>
<sequence>MDSDINLGRSIVMKKNTSGFTLIEVMIVVAIISILASIAIPSYREYVERGKIAEAKSLMMKISQAQERYYADNLSYTNNLANLGFDQNSLKYAIEVNRINAGKNFYLVISNKAGKNDIPKNIYFHSVLGEGYDKKGQKVVHTHETSATSPPSSTSDNIKKHEDNT</sequence>
<dbReference type="Pfam" id="PF07963">
    <property type="entry name" value="N_methyl"/>
    <property type="match status" value="1"/>
</dbReference>
<dbReference type="Proteomes" id="UP000257039">
    <property type="component" value="Unassembled WGS sequence"/>
</dbReference>